<sequence>MMTWPEGSMEFVCTVPAEEGKREERWLGEVKVRSYGPCMAELIIYGRDSCINAVFGKYMSGQYICMPDIDTGCPLSRLSDLFWNKERLSANMNETDAVTVAHALRALSGYTGRDWL</sequence>
<evidence type="ECO:0000313" key="1">
    <source>
        <dbReference type="EMBL" id="NBJ92927.1"/>
    </source>
</evidence>
<dbReference type="Pfam" id="PF20323">
    <property type="entry name" value="DUF6618"/>
    <property type="match status" value="1"/>
</dbReference>
<dbReference type="Proteomes" id="UP001154420">
    <property type="component" value="Unassembled WGS sequence"/>
</dbReference>
<keyword evidence="2" id="KW-1185">Reference proteome</keyword>
<dbReference type="AlphaFoldDB" id="A0A9X5BFY1"/>
<reference evidence="1" key="1">
    <citation type="submission" date="2018-09" db="EMBL/GenBank/DDBJ databases">
        <title>Murine metabolic-syndrome-specific gut microbial biobank.</title>
        <authorList>
            <person name="Liu C."/>
        </authorList>
    </citation>
    <scope>NUCLEOTIDE SEQUENCE</scope>
    <source>
        <strain evidence="1">D42-62</strain>
    </source>
</reference>
<protein>
    <submittedName>
        <fullName evidence="1">Uncharacterized protein</fullName>
    </submittedName>
</protein>
<accession>A0A9X5BFY1</accession>
<evidence type="ECO:0000313" key="2">
    <source>
        <dbReference type="Proteomes" id="UP001154420"/>
    </source>
</evidence>
<name>A0A9X5BFY1_9FIRM</name>
<comment type="caution">
    <text evidence="1">The sequence shown here is derived from an EMBL/GenBank/DDBJ whole genome shotgun (WGS) entry which is preliminary data.</text>
</comment>
<proteinExistence type="predicted"/>
<organism evidence="1 2">
    <name type="scientific">Parablautia muri</name>
    <dbReference type="NCBI Taxonomy" id="2320879"/>
    <lineage>
        <taxon>Bacteria</taxon>
        <taxon>Bacillati</taxon>
        <taxon>Bacillota</taxon>
        <taxon>Clostridia</taxon>
        <taxon>Lachnospirales</taxon>
        <taxon>Lachnospiraceae</taxon>
        <taxon>Parablautia</taxon>
    </lineage>
</organism>
<dbReference type="EMBL" id="QZDT01000014">
    <property type="protein sequence ID" value="NBJ92927.1"/>
    <property type="molecule type" value="Genomic_DNA"/>
</dbReference>
<dbReference type="OrthoDB" id="1651171at2"/>
<gene>
    <name evidence="1" type="ORF">D5281_10040</name>
</gene>
<dbReference type="InterPro" id="IPR046726">
    <property type="entry name" value="DUF6618"/>
</dbReference>
<dbReference type="RefSeq" id="WP_160560013.1">
    <property type="nucleotide sequence ID" value="NZ_QZDT01000014.1"/>
</dbReference>